<dbReference type="SUPFAM" id="SSF46785">
    <property type="entry name" value="Winged helix' DNA-binding domain"/>
    <property type="match status" value="1"/>
</dbReference>
<protein>
    <recommendedName>
        <fullName evidence="5">HTH arsR-type domain-containing protein</fullName>
    </recommendedName>
</protein>
<dbReference type="OrthoDB" id="194599at2"/>
<evidence type="ECO:0000259" key="5">
    <source>
        <dbReference type="PROSITE" id="PS50987"/>
    </source>
</evidence>
<name>A0A916YK01_9SPHN</name>
<accession>A0A916YK01</accession>
<dbReference type="AlphaFoldDB" id="A0A916YK01"/>
<evidence type="ECO:0000256" key="3">
    <source>
        <dbReference type="ARBA" id="ARBA00023125"/>
    </source>
</evidence>
<evidence type="ECO:0000256" key="1">
    <source>
        <dbReference type="ARBA" id="ARBA00022849"/>
    </source>
</evidence>
<proteinExistence type="predicted"/>
<dbReference type="InterPro" id="IPR051081">
    <property type="entry name" value="HTH_MetalResp_TranReg"/>
</dbReference>
<dbReference type="Proteomes" id="UP000598997">
    <property type="component" value="Unassembled WGS sequence"/>
</dbReference>
<dbReference type="EMBL" id="BMIO01000007">
    <property type="protein sequence ID" value="GGD48937.1"/>
    <property type="molecule type" value="Genomic_DNA"/>
</dbReference>
<comment type="caution">
    <text evidence="6">The sequence shown here is derived from an EMBL/GenBank/DDBJ whole genome shotgun (WGS) entry which is preliminary data.</text>
</comment>
<evidence type="ECO:0000256" key="4">
    <source>
        <dbReference type="ARBA" id="ARBA00023163"/>
    </source>
</evidence>
<dbReference type="PANTHER" id="PTHR33154">
    <property type="entry name" value="TRANSCRIPTIONAL REGULATOR, ARSR FAMILY"/>
    <property type="match status" value="1"/>
</dbReference>
<dbReference type="PROSITE" id="PS50987">
    <property type="entry name" value="HTH_ARSR_2"/>
    <property type="match status" value="1"/>
</dbReference>
<keyword evidence="3" id="KW-0238">DNA-binding</keyword>
<dbReference type="PRINTS" id="PR00778">
    <property type="entry name" value="HTHARSR"/>
</dbReference>
<dbReference type="InterPro" id="IPR036390">
    <property type="entry name" value="WH_DNA-bd_sf"/>
</dbReference>
<dbReference type="GO" id="GO:0003677">
    <property type="term" value="F:DNA binding"/>
    <property type="evidence" value="ECO:0007669"/>
    <property type="project" value="UniProtKB-KW"/>
</dbReference>
<evidence type="ECO:0000313" key="6">
    <source>
        <dbReference type="EMBL" id="GGD48937.1"/>
    </source>
</evidence>
<evidence type="ECO:0000313" key="7">
    <source>
        <dbReference type="Proteomes" id="UP000598997"/>
    </source>
</evidence>
<reference evidence="6 7" key="1">
    <citation type="journal article" date="2014" name="Int. J. Syst. Evol. Microbiol.">
        <title>Complete genome sequence of Corynebacterium casei LMG S-19264T (=DSM 44701T), isolated from a smear-ripened cheese.</title>
        <authorList>
            <consortium name="US DOE Joint Genome Institute (JGI-PGF)"/>
            <person name="Walter F."/>
            <person name="Albersmeier A."/>
            <person name="Kalinowski J."/>
            <person name="Ruckert C."/>
        </authorList>
    </citation>
    <scope>NUCLEOTIDE SEQUENCE [LARGE SCALE GENOMIC DNA]</scope>
    <source>
        <strain evidence="6 7">CGMCC 1.15358</strain>
    </source>
</reference>
<dbReference type="GO" id="GO:0046685">
    <property type="term" value="P:response to arsenic-containing substance"/>
    <property type="evidence" value="ECO:0007669"/>
    <property type="project" value="UniProtKB-KW"/>
</dbReference>
<dbReference type="InterPro" id="IPR001845">
    <property type="entry name" value="HTH_ArsR_DNA-bd_dom"/>
</dbReference>
<keyword evidence="7" id="KW-1185">Reference proteome</keyword>
<dbReference type="InterPro" id="IPR011991">
    <property type="entry name" value="ArsR-like_HTH"/>
</dbReference>
<dbReference type="CDD" id="cd00090">
    <property type="entry name" value="HTH_ARSR"/>
    <property type="match status" value="1"/>
</dbReference>
<dbReference type="Gene3D" id="1.10.10.10">
    <property type="entry name" value="Winged helix-like DNA-binding domain superfamily/Winged helix DNA-binding domain"/>
    <property type="match status" value="1"/>
</dbReference>
<evidence type="ECO:0000256" key="2">
    <source>
        <dbReference type="ARBA" id="ARBA00023015"/>
    </source>
</evidence>
<dbReference type="InterPro" id="IPR036388">
    <property type="entry name" value="WH-like_DNA-bd_sf"/>
</dbReference>
<keyword evidence="4" id="KW-0804">Transcription</keyword>
<organism evidence="6 7">
    <name type="scientific">Croceicoccus pelagius</name>
    <dbReference type="NCBI Taxonomy" id="1703341"/>
    <lineage>
        <taxon>Bacteria</taxon>
        <taxon>Pseudomonadati</taxon>
        <taxon>Pseudomonadota</taxon>
        <taxon>Alphaproteobacteria</taxon>
        <taxon>Sphingomonadales</taxon>
        <taxon>Erythrobacteraceae</taxon>
        <taxon>Croceicoccus</taxon>
    </lineage>
</organism>
<dbReference type="Pfam" id="PF01022">
    <property type="entry name" value="HTH_5"/>
    <property type="match status" value="1"/>
</dbReference>
<dbReference type="NCBIfam" id="NF033788">
    <property type="entry name" value="HTH_metalloreg"/>
    <property type="match status" value="1"/>
</dbReference>
<dbReference type="RefSeq" id="WP_066763917.1">
    <property type="nucleotide sequence ID" value="NZ_BMIO01000007.1"/>
</dbReference>
<gene>
    <name evidence="6" type="ORF">GCM10010989_23980</name>
</gene>
<keyword evidence="2" id="KW-0805">Transcription regulation</keyword>
<dbReference type="SMART" id="SM00418">
    <property type="entry name" value="HTH_ARSR"/>
    <property type="match status" value="1"/>
</dbReference>
<sequence length="123" mass="12867">MAGKTREGETKGGEPPIEALKAVAHPVRFRILQALSGGERNVGQIEEATEIAQPGLSQQLAVLRSAGIVQSRKQAKLVFYSLDSDALQEVVSALAALSGAIVARPAATPRRPLPGAANFARLS</sequence>
<feature type="domain" description="HTH arsR-type" evidence="5">
    <location>
        <begin position="8"/>
        <end position="102"/>
    </location>
</feature>
<keyword evidence="1" id="KW-0059">Arsenical resistance</keyword>
<dbReference type="GO" id="GO:0003700">
    <property type="term" value="F:DNA-binding transcription factor activity"/>
    <property type="evidence" value="ECO:0007669"/>
    <property type="project" value="InterPro"/>
</dbReference>
<dbReference type="PANTHER" id="PTHR33154:SF18">
    <property type="entry name" value="ARSENICAL RESISTANCE OPERON REPRESSOR"/>
    <property type="match status" value="1"/>
</dbReference>